<name>A0A6I3XNM3_9BURK</name>
<dbReference type="AlphaFoldDB" id="A0A6I3XNM3"/>
<comment type="caution">
    <text evidence="1">The sequence shown here is derived from an EMBL/GenBank/DDBJ whole genome shotgun (WGS) entry which is preliminary data.</text>
</comment>
<sequence length="51" mass="5556">MKKRDCMAGTRFPAGYGNVANSTSEKHIVHHAITRNKKGQQAEAGWLNSTG</sequence>
<accession>A0A6I3XNM3</accession>
<reference evidence="1 2" key="1">
    <citation type="submission" date="2019-11" db="EMBL/GenBank/DDBJ databases">
        <title>Draft Genome Sequences of Six Type Strains of the Genus Massilia.</title>
        <authorList>
            <person name="Miess H."/>
            <person name="Frediansyah A."/>
            <person name="Goeker M."/>
            <person name="Gross H."/>
        </authorList>
    </citation>
    <scope>NUCLEOTIDE SEQUENCE [LARGE SCALE GENOMIC DNA]</scope>
    <source>
        <strain evidence="1 2">DSM 17513</strain>
    </source>
</reference>
<evidence type="ECO:0000313" key="1">
    <source>
        <dbReference type="EMBL" id="MUI16063.1"/>
    </source>
</evidence>
<dbReference type="Proteomes" id="UP000431684">
    <property type="component" value="Unassembled WGS sequence"/>
</dbReference>
<keyword evidence="2" id="KW-1185">Reference proteome</keyword>
<organism evidence="1 2">
    <name type="scientific">Pseudoduganella dura</name>
    <dbReference type="NCBI Taxonomy" id="321982"/>
    <lineage>
        <taxon>Bacteria</taxon>
        <taxon>Pseudomonadati</taxon>
        <taxon>Pseudomonadota</taxon>
        <taxon>Betaproteobacteria</taxon>
        <taxon>Burkholderiales</taxon>
        <taxon>Oxalobacteraceae</taxon>
        <taxon>Telluria group</taxon>
        <taxon>Pseudoduganella</taxon>
    </lineage>
</organism>
<gene>
    <name evidence="1" type="ORF">GJV26_26910</name>
</gene>
<evidence type="ECO:0000313" key="2">
    <source>
        <dbReference type="Proteomes" id="UP000431684"/>
    </source>
</evidence>
<proteinExistence type="predicted"/>
<dbReference type="RefSeq" id="WP_155711672.1">
    <property type="nucleotide sequence ID" value="NZ_BMWU01000039.1"/>
</dbReference>
<protein>
    <submittedName>
        <fullName evidence="1">Uncharacterized protein</fullName>
    </submittedName>
</protein>
<dbReference type="EMBL" id="WNWM01000002">
    <property type="protein sequence ID" value="MUI16063.1"/>
    <property type="molecule type" value="Genomic_DNA"/>
</dbReference>